<evidence type="ECO:0000313" key="2">
    <source>
        <dbReference type="EMBL" id="MBP1854442.1"/>
    </source>
</evidence>
<evidence type="ECO:0008006" key="4">
    <source>
        <dbReference type="Google" id="ProtNLM"/>
    </source>
</evidence>
<dbReference type="EMBL" id="JAGGJX010000001">
    <property type="protein sequence ID" value="MBP1854442.1"/>
    <property type="molecule type" value="Genomic_DNA"/>
</dbReference>
<dbReference type="RefSeq" id="WP_209455958.1">
    <property type="nucleotide sequence ID" value="NZ_BAAACS010000017.1"/>
</dbReference>
<gene>
    <name evidence="2" type="ORF">J2Z43_000832</name>
</gene>
<accession>A0ABS4E918</accession>
<dbReference type="Proteomes" id="UP000767291">
    <property type="component" value="Unassembled WGS sequence"/>
</dbReference>
<proteinExistence type="predicted"/>
<keyword evidence="3" id="KW-1185">Reference proteome</keyword>
<organism evidence="2 3">
    <name type="scientific">Metaclostridioides mangenotii</name>
    <dbReference type="NCBI Taxonomy" id="1540"/>
    <lineage>
        <taxon>Bacteria</taxon>
        <taxon>Bacillati</taxon>
        <taxon>Bacillota</taxon>
        <taxon>Clostridia</taxon>
        <taxon>Peptostreptococcales</taxon>
        <taxon>Peptostreptococcaceae</taxon>
        <taxon>Metaclostridioides</taxon>
    </lineage>
</organism>
<sequence length="82" mass="9951">MKKQKNIKVFTQGELDEIIKKRVKREANKNSRVEAENRVLKDQVFKLEQELEKYKFINLSEDIFSYKNPAKELYLCPFRVKR</sequence>
<protein>
    <recommendedName>
        <fullName evidence="4">BZIP domain-containing protein</fullName>
    </recommendedName>
</protein>
<evidence type="ECO:0000256" key="1">
    <source>
        <dbReference type="SAM" id="Coils"/>
    </source>
</evidence>
<evidence type="ECO:0000313" key="3">
    <source>
        <dbReference type="Proteomes" id="UP000767291"/>
    </source>
</evidence>
<name>A0ABS4E918_9FIRM</name>
<comment type="caution">
    <text evidence="2">The sequence shown here is derived from an EMBL/GenBank/DDBJ whole genome shotgun (WGS) entry which is preliminary data.</text>
</comment>
<reference evidence="2 3" key="1">
    <citation type="submission" date="2021-03" db="EMBL/GenBank/DDBJ databases">
        <title>Genomic Encyclopedia of Type Strains, Phase IV (KMG-IV): sequencing the most valuable type-strain genomes for metagenomic binning, comparative biology and taxonomic classification.</title>
        <authorList>
            <person name="Goeker M."/>
        </authorList>
    </citation>
    <scope>NUCLEOTIDE SEQUENCE [LARGE SCALE GENOMIC DNA]</scope>
    <source>
        <strain evidence="2 3">DSM 1289</strain>
    </source>
</reference>
<feature type="coiled-coil region" evidence="1">
    <location>
        <begin position="23"/>
        <end position="50"/>
    </location>
</feature>
<keyword evidence="1" id="KW-0175">Coiled coil</keyword>